<dbReference type="InterPro" id="IPR027417">
    <property type="entry name" value="P-loop_NTPase"/>
</dbReference>
<evidence type="ECO:0000313" key="11">
    <source>
        <dbReference type="EMBL" id="KKT41004.1"/>
    </source>
</evidence>
<evidence type="ECO:0000256" key="5">
    <source>
        <dbReference type="ARBA" id="ARBA00022806"/>
    </source>
</evidence>
<sequence length="652" mass="73365">MQNFNEIEKSRTSHDWYKRNTEIFEVGEKLKLSEFLRKIAELGYSKVWETGNRGEFSQRGGIIHIFPINCDGTLTVEFEGNYIKEITPQTPLTLRGVEEKTTSLTEIAVDGDRRSEIQMRVGAPAERVKRENLRMPGATQFHSGDYVVHIDHGIGIFRGEHGDDYMIEYASPKIAGKIVEPDMLFVPKAQIKRLAPYLGFKKPKIHRLGTPIWSITKRKAKEDIIAFAKELLKSLAARKIVSRVPYSPHKEQEEEIISNFPHRHTLDQVKAIEEVFSDMEKPEPMERIITGDVGFGKTEVALLAAFRAVLNGKQVAVLSPTTILADQHFEVFGERLSGFGVEVARLTRLEAPEKIKDIAKKLESGALDVVIGTHKILGKSLVFKNLGLLIIDEEQKFGVRHKEYLKKLFPALDVLTLSATPIPRTLNMALSGIQPISTIETAPLGKSEIKTFVLPKNKKIMKEAILAELERDGQIYFLANRIHKIPQLLEEIKSLKTGARIAVLHGRMNEKQLIGTMHDFRTHKFDLLVSTTIIENGLDLSNVNALIVEDATKLGLSQAHQLRGRIGRGEREGFAYFLYPTQRLKERAAERLEALERYSWLGAGLEIAKRDLELRGAGNILGKAQSGIAYRVGLNLYFELLEEAIAELKSSA</sequence>
<evidence type="ECO:0000256" key="7">
    <source>
        <dbReference type="ARBA" id="ARBA00023125"/>
    </source>
</evidence>
<evidence type="ECO:0000313" key="12">
    <source>
        <dbReference type="Proteomes" id="UP000034736"/>
    </source>
</evidence>
<dbReference type="PROSITE" id="PS51194">
    <property type="entry name" value="HELICASE_CTER"/>
    <property type="match status" value="1"/>
</dbReference>
<keyword evidence="8" id="KW-0234">DNA repair</keyword>
<keyword evidence="7" id="KW-0238">DNA-binding</keyword>
<evidence type="ECO:0000256" key="3">
    <source>
        <dbReference type="ARBA" id="ARBA00022763"/>
    </source>
</evidence>
<dbReference type="InterPro" id="IPR011545">
    <property type="entry name" value="DEAD/DEAH_box_helicase_dom"/>
</dbReference>
<dbReference type="Proteomes" id="UP000034736">
    <property type="component" value="Unassembled WGS sequence"/>
</dbReference>
<dbReference type="CDD" id="cd17991">
    <property type="entry name" value="DEXHc_TRCF"/>
    <property type="match status" value="1"/>
</dbReference>
<keyword evidence="5" id="KW-0347">Helicase</keyword>
<dbReference type="SUPFAM" id="SSF141259">
    <property type="entry name" value="CarD-like"/>
    <property type="match status" value="1"/>
</dbReference>
<dbReference type="InterPro" id="IPR041471">
    <property type="entry name" value="UvrB_inter"/>
</dbReference>
<dbReference type="SMART" id="SM00487">
    <property type="entry name" value="DEXDc"/>
    <property type="match status" value="1"/>
</dbReference>
<dbReference type="PANTHER" id="PTHR47964:SF1">
    <property type="entry name" value="ATP-DEPENDENT DNA HELICASE HOMOLOG RECG, CHLOROPLASTIC"/>
    <property type="match status" value="1"/>
</dbReference>
<dbReference type="STRING" id="1618647.UW30_C0014G0013"/>
<dbReference type="EMBL" id="LCHU01000014">
    <property type="protein sequence ID" value="KKT41004.1"/>
    <property type="molecule type" value="Genomic_DNA"/>
</dbReference>
<evidence type="ECO:0000256" key="6">
    <source>
        <dbReference type="ARBA" id="ARBA00022840"/>
    </source>
</evidence>
<dbReference type="InterPro" id="IPR014001">
    <property type="entry name" value="Helicase_ATP-bd"/>
</dbReference>
<feature type="domain" description="Helicase ATP-binding" evidence="9">
    <location>
        <begin position="278"/>
        <end position="439"/>
    </location>
</feature>
<dbReference type="InterPro" id="IPR003711">
    <property type="entry name" value="CarD-like/TRCF_RID"/>
</dbReference>
<dbReference type="InterPro" id="IPR036101">
    <property type="entry name" value="CarD-like/TRCF_RID_sf"/>
</dbReference>
<dbReference type="GO" id="GO:0016787">
    <property type="term" value="F:hydrolase activity"/>
    <property type="evidence" value="ECO:0007669"/>
    <property type="project" value="UniProtKB-KW"/>
</dbReference>
<dbReference type="Pfam" id="PF00271">
    <property type="entry name" value="Helicase_C"/>
    <property type="match status" value="1"/>
</dbReference>
<evidence type="ECO:0000256" key="2">
    <source>
        <dbReference type="ARBA" id="ARBA00022741"/>
    </source>
</evidence>
<dbReference type="Pfam" id="PF02559">
    <property type="entry name" value="CarD_TRCF_RID"/>
    <property type="match status" value="1"/>
</dbReference>
<organism evidence="11 12">
    <name type="scientific">Candidatus Giovannonibacteria bacterium GW2011_GWA2_44_13b</name>
    <dbReference type="NCBI Taxonomy" id="1618647"/>
    <lineage>
        <taxon>Bacteria</taxon>
        <taxon>Candidatus Giovannoniibacteriota</taxon>
    </lineage>
</organism>
<dbReference type="SMART" id="SM01058">
    <property type="entry name" value="CarD_TRCF"/>
    <property type="match status" value="1"/>
</dbReference>
<evidence type="ECO:0000259" key="9">
    <source>
        <dbReference type="PROSITE" id="PS51192"/>
    </source>
</evidence>
<dbReference type="GO" id="GO:0003678">
    <property type="term" value="F:DNA helicase activity"/>
    <property type="evidence" value="ECO:0007669"/>
    <property type="project" value="TreeGrafter"/>
</dbReference>
<dbReference type="PATRIC" id="fig|1618647.3.peg.577"/>
<keyword evidence="2" id="KW-0547">Nucleotide-binding</keyword>
<evidence type="ECO:0000256" key="8">
    <source>
        <dbReference type="ARBA" id="ARBA00023204"/>
    </source>
</evidence>
<evidence type="ECO:0000259" key="10">
    <source>
        <dbReference type="PROSITE" id="PS51194"/>
    </source>
</evidence>
<comment type="caution">
    <text evidence="11">The sequence shown here is derived from an EMBL/GenBank/DDBJ whole genome shotgun (WGS) entry which is preliminary data.</text>
</comment>
<keyword evidence="3" id="KW-0227">DNA damage</keyword>
<dbReference type="PROSITE" id="PS51192">
    <property type="entry name" value="HELICASE_ATP_BIND_1"/>
    <property type="match status" value="1"/>
</dbReference>
<dbReference type="SUPFAM" id="SSF52540">
    <property type="entry name" value="P-loop containing nucleoside triphosphate hydrolases"/>
    <property type="match status" value="3"/>
</dbReference>
<accession>A0A0G1JZU0</accession>
<dbReference type="Gene3D" id="3.40.50.300">
    <property type="entry name" value="P-loop containing nucleotide triphosphate hydrolases"/>
    <property type="match status" value="2"/>
</dbReference>
<feature type="domain" description="Helicase C-terminal" evidence="10">
    <location>
        <begin position="461"/>
        <end position="613"/>
    </location>
</feature>
<keyword evidence="4" id="KW-0378">Hydrolase</keyword>
<dbReference type="GO" id="GO:0003677">
    <property type="term" value="F:DNA binding"/>
    <property type="evidence" value="ECO:0007669"/>
    <property type="project" value="UniProtKB-KW"/>
</dbReference>
<keyword evidence="6" id="KW-0067">ATP-binding</keyword>
<dbReference type="InterPro" id="IPR001650">
    <property type="entry name" value="Helicase_C-like"/>
</dbReference>
<reference evidence="11 12" key="1">
    <citation type="journal article" date="2015" name="Nature">
        <title>rRNA introns, odd ribosomes, and small enigmatic genomes across a large radiation of phyla.</title>
        <authorList>
            <person name="Brown C.T."/>
            <person name="Hug L.A."/>
            <person name="Thomas B.C."/>
            <person name="Sharon I."/>
            <person name="Castelle C.J."/>
            <person name="Singh A."/>
            <person name="Wilkins M.J."/>
            <person name="Williams K.H."/>
            <person name="Banfield J.F."/>
        </authorList>
    </citation>
    <scope>NUCLEOTIDE SEQUENCE [LARGE SCALE GENOMIC DNA]</scope>
</reference>
<name>A0A0G1JZU0_9BACT</name>
<dbReference type="PANTHER" id="PTHR47964">
    <property type="entry name" value="ATP-DEPENDENT DNA HELICASE HOMOLOG RECG, CHLOROPLASTIC"/>
    <property type="match status" value="1"/>
</dbReference>
<dbReference type="Gene3D" id="3.30.2060.10">
    <property type="entry name" value="Penicillin-binding protein 1b domain"/>
    <property type="match status" value="1"/>
</dbReference>
<proteinExistence type="predicted"/>
<dbReference type="SMART" id="SM00490">
    <property type="entry name" value="HELICc"/>
    <property type="match status" value="1"/>
</dbReference>
<dbReference type="GO" id="GO:0006281">
    <property type="term" value="P:DNA repair"/>
    <property type="evidence" value="ECO:0007669"/>
    <property type="project" value="UniProtKB-KW"/>
</dbReference>
<dbReference type="AlphaFoldDB" id="A0A0G1JZU0"/>
<dbReference type="Pfam" id="PF17757">
    <property type="entry name" value="UvrB_inter"/>
    <property type="match status" value="1"/>
</dbReference>
<evidence type="ECO:0000256" key="4">
    <source>
        <dbReference type="ARBA" id="ARBA00022801"/>
    </source>
</evidence>
<keyword evidence="1" id="KW-0963">Cytoplasm</keyword>
<dbReference type="GO" id="GO:0005524">
    <property type="term" value="F:ATP binding"/>
    <property type="evidence" value="ECO:0007669"/>
    <property type="project" value="UniProtKB-KW"/>
</dbReference>
<dbReference type="Gene3D" id="2.40.10.170">
    <property type="match status" value="1"/>
</dbReference>
<dbReference type="Pfam" id="PF00270">
    <property type="entry name" value="DEAD"/>
    <property type="match status" value="1"/>
</dbReference>
<gene>
    <name evidence="11" type="ORF">UW30_C0014G0013</name>
</gene>
<dbReference type="InterPro" id="IPR047112">
    <property type="entry name" value="RecG/Mfd"/>
</dbReference>
<evidence type="ECO:0000256" key="1">
    <source>
        <dbReference type="ARBA" id="ARBA00022490"/>
    </source>
</evidence>
<protein>
    <submittedName>
        <fullName evidence="11">Transcription-repair coupling factor</fullName>
    </submittedName>
</protein>